<reference evidence="1" key="1">
    <citation type="submission" date="2014-05" db="EMBL/GenBank/DDBJ databases">
        <authorList>
            <person name="Chronopoulou M."/>
        </authorList>
    </citation>
    <scope>NUCLEOTIDE SEQUENCE</scope>
    <source>
        <tissue evidence="1">Whole organism</tissue>
    </source>
</reference>
<proteinExistence type="predicted"/>
<dbReference type="EMBL" id="HACA01029193">
    <property type="protein sequence ID" value="CDW46554.1"/>
    <property type="molecule type" value="Transcribed_RNA"/>
</dbReference>
<sequence>MDPPRRYGTPPRR</sequence>
<accession>A0A0K2V7U0</accession>
<protein>
    <submittedName>
        <fullName evidence="1">Uncharacterized protein</fullName>
    </submittedName>
</protein>
<evidence type="ECO:0000313" key="1">
    <source>
        <dbReference type="EMBL" id="CDW46554.1"/>
    </source>
</evidence>
<organism evidence="1">
    <name type="scientific">Lepeophtheirus salmonis</name>
    <name type="common">Salmon louse</name>
    <name type="synonym">Caligus salmonis</name>
    <dbReference type="NCBI Taxonomy" id="72036"/>
    <lineage>
        <taxon>Eukaryota</taxon>
        <taxon>Metazoa</taxon>
        <taxon>Ecdysozoa</taxon>
        <taxon>Arthropoda</taxon>
        <taxon>Crustacea</taxon>
        <taxon>Multicrustacea</taxon>
        <taxon>Hexanauplia</taxon>
        <taxon>Copepoda</taxon>
        <taxon>Siphonostomatoida</taxon>
        <taxon>Caligidae</taxon>
        <taxon>Lepeophtheirus</taxon>
    </lineage>
</organism>
<name>A0A0K2V7U0_LEPSM</name>